<dbReference type="PANTHER" id="PTHR30146:SF109">
    <property type="entry name" value="HTH-TYPE TRANSCRIPTIONAL REGULATOR GALS"/>
    <property type="match status" value="1"/>
</dbReference>
<gene>
    <name evidence="6" type="ORF">RHP51_09065</name>
</gene>
<dbReference type="PROSITE" id="PS50932">
    <property type="entry name" value="HTH_LACI_2"/>
    <property type="match status" value="1"/>
</dbReference>
<dbReference type="InterPro" id="IPR028082">
    <property type="entry name" value="Peripla_BP_I"/>
</dbReference>
<feature type="domain" description="HTH cro/C1-type" evidence="5">
    <location>
        <begin position="6"/>
        <end position="57"/>
    </location>
</feature>
<organism evidence="6 7">
    <name type="scientific">Thalassobellus suaedae</name>
    <dbReference type="NCBI Taxonomy" id="3074124"/>
    <lineage>
        <taxon>Bacteria</taxon>
        <taxon>Pseudomonadati</taxon>
        <taxon>Bacteroidota</taxon>
        <taxon>Flavobacteriia</taxon>
        <taxon>Flavobacteriales</taxon>
        <taxon>Flavobacteriaceae</taxon>
        <taxon>Thalassobellus</taxon>
    </lineage>
</organism>
<evidence type="ECO:0000256" key="2">
    <source>
        <dbReference type="ARBA" id="ARBA00023125"/>
    </source>
</evidence>
<dbReference type="Pfam" id="PF00356">
    <property type="entry name" value="LacI"/>
    <property type="match status" value="1"/>
</dbReference>
<dbReference type="InterPro" id="IPR001387">
    <property type="entry name" value="Cro/C1-type_HTH"/>
</dbReference>
<dbReference type="Proteomes" id="UP001302806">
    <property type="component" value="Chromosome"/>
</dbReference>
<dbReference type="CDD" id="cd01392">
    <property type="entry name" value="HTH_LacI"/>
    <property type="match status" value="1"/>
</dbReference>
<keyword evidence="1" id="KW-0805">Transcription regulation</keyword>
<evidence type="ECO:0000256" key="1">
    <source>
        <dbReference type="ARBA" id="ARBA00023015"/>
    </source>
</evidence>
<evidence type="ECO:0000259" key="4">
    <source>
        <dbReference type="PROSITE" id="PS50932"/>
    </source>
</evidence>
<dbReference type="PROSITE" id="PS50943">
    <property type="entry name" value="HTH_CROC1"/>
    <property type="match status" value="1"/>
</dbReference>
<dbReference type="Gene3D" id="3.40.50.2300">
    <property type="match status" value="2"/>
</dbReference>
<dbReference type="EMBL" id="CP134537">
    <property type="protein sequence ID" value="WNH10987.1"/>
    <property type="molecule type" value="Genomic_DNA"/>
</dbReference>
<protein>
    <submittedName>
        <fullName evidence="6">LacI family DNA-binding transcriptional regulator</fullName>
    </submittedName>
</protein>
<dbReference type="SUPFAM" id="SSF47413">
    <property type="entry name" value="lambda repressor-like DNA-binding domains"/>
    <property type="match status" value="1"/>
</dbReference>
<evidence type="ECO:0000313" key="7">
    <source>
        <dbReference type="Proteomes" id="UP001302806"/>
    </source>
</evidence>
<dbReference type="CDD" id="cd06267">
    <property type="entry name" value="PBP1_LacI_sugar_binding-like"/>
    <property type="match status" value="1"/>
</dbReference>
<reference evidence="6 7" key="1">
    <citation type="submission" date="2023-09" db="EMBL/GenBank/DDBJ databases">
        <title>Thalassobella suaedae gen. nov., sp. nov., a marine bacterium of the family Flavobacteriaceae isolated from a halophyte Suaeda japonica.</title>
        <authorList>
            <person name="Lee S.Y."/>
            <person name="Hwang C.Y."/>
        </authorList>
    </citation>
    <scope>NUCLEOTIDE SEQUENCE [LARGE SCALE GENOMIC DNA]</scope>
    <source>
        <strain evidence="6 7">HL-DH14</strain>
    </source>
</reference>
<name>A0ABY9XYS4_9FLAO</name>
<accession>A0ABY9XYS4</accession>
<keyword evidence="3" id="KW-0804">Transcription</keyword>
<evidence type="ECO:0000259" key="5">
    <source>
        <dbReference type="PROSITE" id="PS50943"/>
    </source>
</evidence>
<evidence type="ECO:0000256" key="3">
    <source>
        <dbReference type="ARBA" id="ARBA00023163"/>
    </source>
</evidence>
<dbReference type="Gene3D" id="1.10.260.40">
    <property type="entry name" value="lambda repressor-like DNA-binding domains"/>
    <property type="match status" value="1"/>
</dbReference>
<dbReference type="InterPro" id="IPR001761">
    <property type="entry name" value="Peripla_BP/Lac1_sug-bd_dom"/>
</dbReference>
<proteinExistence type="predicted"/>
<sequence length="348" mass="38918">MALTMKKKITIKDVANKLNVTTSTVSRALNDHHSISDKTKILVRKTAEELNYSPNKVAASLRSGKGNSIGVIVPKIDSNFMSSCISGIESVAYPAGYNLIICQSNETYKREIHNIQTLIDSQVSGILMSLSNETKDSNHLQKIIDKNTPLVMFDRIADDLDVDFVVNDDYTATKKTIKHLVNQGYKKIAYIGAASHIYVYKNRLNGYLDSLKEFNLESNDAWVVTNINTQEEAFEVTKKMFKSKDKNNCPDAFFCTSDINALGAMLALEEMGLKIPEDVGVIGYANDQFSRIIKPSLSSIEQHPKDLGENSAKILLDLLKQKNPFTKVHKRVIITPDLIIRQSSNRKL</sequence>
<dbReference type="PANTHER" id="PTHR30146">
    <property type="entry name" value="LACI-RELATED TRANSCRIPTIONAL REPRESSOR"/>
    <property type="match status" value="1"/>
</dbReference>
<dbReference type="SUPFAM" id="SSF53822">
    <property type="entry name" value="Periplasmic binding protein-like I"/>
    <property type="match status" value="1"/>
</dbReference>
<keyword evidence="2 6" id="KW-0238">DNA-binding</keyword>
<dbReference type="Pfam" id="PF00532">
    <property type="entry name" value="Peripla_BP_1"/>
    <property type="match status" value="1"/>
</dbReference>
<dbReference type="SMART" id="SM00354">
    <property type="entry name" value="HTH_LACI"/>
    <property type="match status" value="1"/>
</dbReference>
<dbReference type="InterPro" id="IPR000843">
    <property type="entry name" value="HTH_LacI"/>
</dbReference>
<dbReference type="GO" id="GO:0003677">
    <property type="term" value="F:DNA binding"/>
    <property type="evidence" value="ECO:0007669"/>
    <property type="project" value="UniProtKB-KW"/>
</dbReference>
<dbReference type="InterPro" id="IPR010982">
    <property type="entry name" value="Lambda_DNA-bd_dom_sf"/>
</dbReference>
<evidence type="ECO:0000313" key="6">
    <source>
        <dbReference type="EMBL" id="WNH10987.1"/>
    </source>
</evidence>
<feature type="domain" description="HTH lacI-type" evidence="4">
    <location>
        <begin position="9"/>
        <end position="63"/>
    </location>
</feature>